<gene>
    <name evidence="2" type="ORF">SEMRO_217_G089820.1</name>
</gene>
<protein>
    <submittedName>
        <fullName evidence="2">Uncharacterized protein</fullName>
    </submittedName>
</protein>
<sequence>MYHVLAPFVLPEKKVEEDDDDDTMSNEDEVNQGVVEEPRLPKTYRGRGGKWACENCMKVTELPKGSFTWDCEGCEKKNFTHPLNECPLEKARRYFVRSKR</sequence>
<feature type="compositionally biased region" description="Acidic residues" evidence="1">
    <location>
        <begin position="17"/>
        <end position="30"/>
    </location>
</feature>
<dbReference type="AlphaFoldDB" id="A0A9N8DLY3"/>
<dbReference type="Proteomes" id="UP001153069">
    <property type="component" value="Unassembled WGS sequence"/>
</dbReference>
<keyword evidence="3" id="KW-1185">Reference proteome</keyword>
<name>A0A9N8DLY3_9STRA</name>
<evidence type="ECO:0000313" key="2">
    <source>
        <dbReference type="EMBL" id="CAB9505057.1"/>
    </source>
</evidence>
<feature type="region of interest" description="Disordered" evidence="1">
    <location>
        <begin position="13"/>
        <end position="32"/>
    </location>
</feature>
<reference evidence="2" key="1">
    <citation type="submission" date="2020-06" db="EMBL/GenBank/DDBJ databases">
        <authorList>
            <consortium name="Plant Systems Biology data submission"/>
        </authorList>
    </citation>
    <scope>NUCLEOTIDE SEQUENCE</scope>
    <source>
        <strain evidence="2">D6</strain>
    </source>
</reference>
<evidence type="ECO:0000313" key="3">
    <source>
        <dbReference type="Proteomes" id="UP001153069"/>
    </source>
</evidence>
<evidence type="ECO:0000256" key="1">
    <source>
        <dbReference type="SAM" id="MobiDB-lite"/>
    </source>
</evidence>
<comment type="caution">
    <text evidence="2">The sequence shown here is derived from an EMBL/GenBank/DDBJ whole genome shotgun (WGS) entry which is preliminary data.</text>
</comment>
<accession>A0A9N8DLY3</accession>
<proteinExistence type="predicted"/>
<organism evidence="2 3">
    <name type="scientific">Seminavis robusta</name>
    <dbReference type="NCBI Taxonomy" id="568900"/>
    <lineage>
        <taxon>Eukaryota</taxon>
        <taxon>Sar</taxon>
        <taxon>Stramenopiles</taxon>
        <taxon>Ochrophyta</taxon>
        <taxon>Bacillariophyta</taxon>
        <taxon>Bacillariophyceae</taxon>
        <taxon>Bacillariophycidae</taxon>
        <taxon>Naviculales</taxon>
        <taxon>Naviculaceae</taxon>
        <taxon>Seminavis</taxon>
    </lineage>
</organism>
<dbReference type="EMBL" id="CAICTM010000216">
    <property type="protein sequence ID" value="CAB9505057.1"/>
    <property type="molecule type" value="Genomic_DNA"/>
</dbReference>